<evidence type="ECO:0000313" key="1">
    <source>
        <dbReference type="EMBL" id="GAA2049592.1"/>
    </source>
</evidence>
<name>A0ABP5GNG6_9ACTN</name>
<evidence type="ECO:0000313" key="2">
    <source>
        <dbReference type="Proteomes" id="UP001403094"/>
    </source>
</evidence>
<sequence length="115" mass="12758">MTAETITGLREVHALLKSLETQDIHRPDVVREAAELIVARSLELVDVTEPEDAQQRLAFAVRDLKSAEKAARSHRRNPLARPLSRARFAFTTRSAEGWVGGVLEDLDGTTEGRGR</sequence>
<dbReference type="RefSeq" id="WP_019431523.1">
    <property type="nucleotide sequence ID" value="NZ_BAAANQ010000003.1"/>
</dbReference>
<proteinExistence type="predicted"/>
<reference evidence="2" key="1">
    <citation type="journal article" date="2019" name="Int. J. Syst. Evol. Microbiol.">
        <title>The Global Catalogue of Microorganisms (GCM) 10K type strain sequencing project: providing services to taxonomists for standard genome sequencing and annotation.</title>
        <authorList>
            <consortium name="The Broad Institute Genomics Platform"/>
            <consortium name="The Broad Institute Genome Sequencing Center for Infectious Disease"/>
            <person name="Wu L."/>
            <person name="Ma J."/>
        </authorList>
    </citation>
    <scope>NUCLEOTIDE SEQUENCE [LARGE SCALE GENOMIC DNA]</scope>
    <source>
        <strain evidence="2">JCM 14549</strain>
    </source>
</reference>
<accession>A0ABP5GNG6</accession>
<dbReference type="Proteomes" id="UP001403094">
    <property type="component" value="Unassembled WGS sequence"/>
</dbReference>
<keyword evidence="2" id="KW-1185">Reference proteome</keyword>
<organism evidence="1 2">
    <name type="scientific">Streptomyces cheonanensis</name>
    <dbReference type="NCBI Taxonomy" id="312720"/>
    <lineage>
        <taxon>Bacteria</taxon>
        <taxon>Bacillati</taxon>
        <taxon>Actinomycetota</taxon>
        <taxon>Actinomycetes</taxon>
        <taxon>Kitasatosporales</taxon>
        <taxon>Streptomycetaceae</taxon>
        <taxon>Streptomyces</taxon>
    </lineage>
</organism>
<gene>
    <name evidence="1" type="ORF">GCM10009757_20650</name>
</gene>
<comment type="caution">
    <text evidence="1">The sequence shown here is derived from an EMBL/GenBank/DDBJ whole genome shotgun (WGS) entry which is preliminary data.</text>
</comment>
<dbReference type="EMBL" id="BAAANQ010000003">
    <property type="protein sequence ID" value="GAA2049592.1"/>
    <property type="molecule type" value="Genomic_DNA"/>
</dbReference>
<protein>
    <submittedName>
        <fullName evidence="1">Uncharacterized protein</fullName>
    </submittedName>
</protein>